<evidence type="ECO:0000313" key="1">
    <source>
        <dbReference type="EMBL" id="MWV70532.1"/>
    </source>
</evidence>
<gene>
    <name evidence="1" type="ORF">DCO61_11150</name>
    <name evidence="2" type="ORF">LS64_004720</name>
</gene>
<proteinExistence type="predicted"/>
<dbReference type="AlphaFoldDB" id="A0A4U8T5Q3"/>
<evidence type="ECO:0000313" key="2">
    <source>
        <dbReference type="EMBL" id="TLD94803.1"/>
    </source>
</evidence>
<reference evidence="2" key="3">
    <citation type="submission" date="2018-04" db="EMBL/GenBank/DDBJ databases">
        <authorList>
            <person name="Sheh A."/>
            <person name="Shen Z."/>
            <person name="Mannion A.J."/>
            <person name="Fox J.G."/>
        </authorList>
    </citation>
    <scope>NUCLEOTIDE SEQUENCE</scope>
    <source>
        <strain evidence="2">MIT 97-6194</strain>
    </source>
</reference>
<evidence type="ECO:0000313" key="4">
    <source>
        <dbReference type="Proteomes" id="UP000477070"/>
    </source>
</evidence>
<name>A0A4U8T5Q3_9HELI</name>
<dbReference type="Proteomes" id="UP000477070">
    <property type="component" value="Unassembled WGS sequence"/>
</dbReference>
<accession>A0A4U8T5Q3</accession>
<sequence length="59" mass="6938">MAIYTSLRDFCEAKGEAIHLLRFGFRLCGLQRCARNDDFLRHCEKSARLRGNPKCHRKQ</sequence>
<reference evidence="2 3" key="2">
    <citation type="journal article" date="2016" name="Infect. Immun.">
        <title>Helicobacter saguini, a Novel Helicobacter Isolated from Cotton-Top Tamarins with Ulcerative Colitis, Has Proinflammatory Properties and Induces Typhlocolitis and Dysplasia in Gnotobiotic IL-10-/- Mice.</title>
        <authorList>
            <person name="Shen Z."/>
            <person name="Mannion A."/>
            <person name="Whary M.T."/>
            <person name="Muthupalani S."/>
            <person name="Sheh A."/>
            <person name="Feng Y."/>
            <person name="Gong G."/>
            <person name="Vandamme P."/>
            <person name="Holcombe H.R."/>
            <person name="Paster B.J."/>
            <person name="Fox J.G."/>
        </authorList>
    </citation>
    <scope>NUCLEOTIDE SEQUENCE [LARGE SCALE GENOMIC DNA]</scope>
    <source>
        <strain evidence="2 3">MIT 97-6194</strain>
    </source>
</reference>
<evidence type="ECO:0000313" key="3">
    <source>
        <dbReference type="Proteomes" id="UP000029714"/>
    </source>
</evidence>
<dbReference type="EMBL" id="JRMP02000005">
    <property type="protein sequence ID" value="TLD94803.1"/>
    <property type="molecule type" value="Genomic_DNA"/>
</dbReference>
<organism evidence="2 3">
    <name type="scientific">Helicobacter saguini</name>
    <dbReference type="NCBI Taxonomy" id="1548018"/>
    <lineage>
        <taxon>Bacteria</taxon>
        <taxon>Pseudomonadati</taxon>
        <taxon>Campylobacterota</taxon>
        <taxon>Epsilonproteobacteria</taxon>
        <taxon>Campylobacterales</taxon>
        <taxon>Helicobacteraceae</taxon>
        <taxon>Helicobacter</taxon>
    </lineage>
</organism>
<protein>
    <submittedName>
        <fullName evidence="2">Uncharacterized protein</fullName>
    </submittedName>
</protein>
<dbReference type="RefSeq" id="WP_138127245.1">
    <property type="nucleotide sequence ID" value="NZ_JRMP02000005.1"/>
</dbReference>
<reference evidence="1 4" key="4">
    <citation type="submission" date="2019-12" db="EMBL/GenBank/DDBJ databases">
        <title>Multi-Generational Helicobacter saguini Isolates.</title>
        <authorList>
            <person name="Mannion A."/>
            <person name="Shen Z."/>
            <person name="Fox J.G."/>
        </authorList>
    </citation>
    <scope>NUCLEOTIDE SEQUENCE [LARGE SCALE GENOMIC DNA]</scope>
    <source>
        <strain evidence="1">16-048</strain>
        <strain evidence="4">16-048 (F4)</strain>
    </source>
</reference>
<keyword evidence="3" id="KW-1185">Reference proteome</keyword>
<reference evidence="2 3" key="1">
    <citation type="journal article" date="2014" name="Genome Announc.">
        <title>Draft genome sequences of eight enterohepatic helicobacter species isolated from both laboratory and wild rodents.</title>
        <authorList>
            <person name="Sheh A."/>
            <person name="Shen Z."/>
            <person name="Fox J.G."/>
        </authorList>
    </citation>
    <scope>NUCLEOTIDE SEQUENCE [LARGE SCALE GENOMIC DNA]</scope>
    <source>
        <strain evidence="2 3">MIT 97-6194</strain>
    </source>
</reference>
<dbReference type="EMBL" id="QBIU01000002">
    <property type="protein sequence ID" value="MWV70532.1"/>
    <property type="molecule type" value="Genomic_DNA"/>
</dbReference>
<dbReference type="Proteomes" id="UP000029714">
    <property type="component" value="Unassembled WGS sequence"/>
</dbReference>
<comment type="caution">
    <text evidence="2">The sequence shown here is derived from an EMBL/GenBank/DDBJ whole genome shotgun (WGS) entry which is preliminary data.</text>
</comment>